<gene>
    <name evidence="1" type="ORF">LSH36_84g05001</name>
</gene>
<name>A0AAD9K1R4_9ANNE</name>
<protein>
    <submittedName>
        <fullName evidence="1">Uncharacterized protein</fullName>
    </submittedName>
</protein>
<reference evidence="1" key="1">
    <citation type="journal article" date="2023" name="Mol. Biol. Evol.">
        <title>Third-Generation Sequencing Reveals the Adaptive Role of the Epigenome in Three Deep-Sea Polychaetes.</title>
        <authorList>
            <person name="Perez M."/>
            <person name="Aroh O."/>
            <person name="Sun Y."/>
            <person name="Lan Y."/>
            <person name="Juniper S.K."/>
            <person name="Young C.R."/>
            <person name="Angers B."/>
            <person name="Qian P.Y."/>
        </authorList>
    </citation>
    <scope>NUCLEOTIDE SEQUENCE</scope>
    <source>
        <strain evidence="1">P08H-3</strain>
    </source>
</reference>
<keyword evidence="2" id="KW-1185">Reference proteome</keyword>
<organism evidence="1 2">
    <name type="scientific">Paralvinella palmiformis</name>
    <dbReference type="NCBI Taxonomy" id="53620"/>
    <lineage>
        <taxon>Eukaryota</taxon>
        <taxon>Metazoa</taxon>
        <taxon>Spiralia</taxon>
        <taxon>Lophotrochozoa</taxon>
        <taxon>Annelida</taxon>
        <taxon>Polychaeta</taxon>
        <taxon>Sedentaria</taxon>
        <taxon>Canalipalpata</taxon>
        <taxon>Terebellida</taxon>
        <taxon>Terebelliformia</taxon>
        <taxon>Alvinellidae</taxon>
        <taxon>Paralvinella</taxon>
    </lineage>
</organism>
<comment type="caution">
    <text evidence="1">The sequence shown here is derived from an EMBL/GenBank/DDBJ whole genome shotgun (WGS) entry which is preliminary data.</text>
</comment>
<accession>A0AAD9K1R4</accession>
<evidence type="ECO:0000313" key="1">
    <source>
        <dbReference type="EMBL" id="KAK2163169.1"/>
    </source>
</evidence>
<sequence>MVSCEPVPGVASSSVDCQKGSKINQVGQYLLSRLEQRCHISVSAVTAPGENSYLKESTTGSHLLEGDGRCNGHQTPALYNKLGSYDWKKQVLLRTGSTSFACDDKTDSASGRDFGDEKAQCPLSLTGDAFNPSQYCNGLQAGHLSQPQHPRCTQPTHPTALIVPKKRKSPPASDDSCDPTCLKSCQSPNICLSGSGSMNGSSSAAVVLETPTSTVIVTTPPLLYTSSKSCLPSVTALGAHHTMPLTIPQYLSSSLCYHGVGTDGCVHSKRGKCSSPPSPTGSHSSHSDGFSVSSNEALEVRSCTIVLNCM</sequence>
<dbReference type="Proteomes" id="UP001208570">
    <property type="component" value="Unassembled WGS sequence"/>
</dbReference>
<proteinExistence type="predicted"/>
<dbReference type="EMBL" id="JAODUP010000084">
    <property type="protein sequence ID" value="KAK2163169.1"/>
    <property type="molecule type" value="Genomic_DNA"/>
</dbReference>
<evidence type="ECO:0000313" key="2">
    <source>
        <dbReference type="Proteomes" id="UP001208570"/>
    </source>
</evidence>
<dbReference type="AlphaFoldDB" id="A0AAD9K1R4"/>